<dbReference type="GO" id="GO:0005737">
    <property type="term" value="C:cytoplasm"/>
    <property type="evidence" value="ECO:0007669"/>
    <property type="project" value="TreeGrafter"/>
</dbReference>
<evidence type="ECO:0000259" key="3">
    <source>
        <dbReference type="Pfam" id="PF13660"/>
    </source>
</evidence>
<evidence type="ECO:0008006" key="5">
    <source>
        <dbReference type="Google" id="ProtNLM"/>
    </source>
</evidence>
<dbReference type="InterPro" id="IPR037035">
    <property type="entry name" value="GK-like_C_sf"/>
</dbReference>
<dbReference type="Gene3D" id="3.40.50.10180">
    <property type="entry name" value="Glycerate kinase, MOFRL-like N-terminal domain"/>
    <property type="match status" value="1"/>
</dbReference>
<dbReference type="PANTHER" id="PTHR12227">
    <property type="entry name" value="GLYCERATE KINASE"/>
    <property type="match status" value="1"/>
</dbReference>
<dbReference type="Pfam" id="PF13660">
    <property type="entry name" value="DUF4147"/>
    <property type="match status" value="1"/>
</dbReference>
<dbReference type="InterPro" id="IPR038614">
    <property type="entry name" value="GK_N_sf"/>
</dbReference>
<feature type="domain" description="MOFRL-associated" evidence="3">
    <location>
        <begin position="9"/>
        <end position="190"/>
    </location>
</feature>
<evidence type="ECO:0000259" key="2">
    <source>
        <dbReference type="Pfam" id="PF05161"/>
    </source>
</evidence>
<dbReference type="AlphaFoldDB" id="A0A6B2L503"/>
<accession>A0A6B2L503</accession>
<reference evidence="4" key="1">
    <citation type="journal article" date="2020" name="J. Eukaryot. Microbiol.">
        <title>De novo Sequencing, Assembly and Annotation of the Transcriptome for the Free-Living Testate Amoeba Arcella intermedia.</title>
        <authorList>
            <person name="Ribeiro G.M."/>
            <person name="Porfirio-Sousa A.L."/>
            <person name="Maurer-Alcala X.X."/>
            <person name="Katz L.A."/>
            <person name="Lahr D.J.G."/>
        </authorList>
    </citation>
    <scope>NUCLEOTIDE SEQUENCE</scope>
</reference>
<sequence>MALAIYPELSKHFKGSVRGSLNIPYGQEYKSNEEFPIHFNYSAHPTPDESGMVGAKNILKIVQSTSAQSLVFVLISGGGSALLPLPAGDLTLDDLKQTNSVLLNNGLSIQQLNTIRKHTDALKGGQLARWITSTGAHCISLILSDVVGDDLQVIASGPTAPDVTTFKDVLNICESTHIWDKLPKKIVEHITNGVNNVIPDTPKPTDPFFGSQVKNFLIGSASVSAAAVSNHLKSVHGFEHVSIFTSEMEGEASEFGFKLPSLIEKLLQSANTTAKTIAFIGTGEFTVTIKGKGRGGRNQEMLLAFLIQLQKISKTKEDPLQFYDFAICSAAFDGIEGNSPAMGAIVSSETLEKLKLKLNEVDADKRSYYENLQKILDNNDSHTFFQFLGDAIITGQTGTNVNDMLLILLQKK</sequence>
<protein>
    <recommendedName>
        <fullName evidence="5">MOFRL-associated domain-containing protein</fullName>
    </recommendedName>
</protein>
<dbReference type="EMBL" id="GIBP01003032">
    <property type="protein sequence ID" value="NDV32001.1"/>
    <property type="molecule type" value="Transcribed_RNA"/>
</dbReference>
<evidence type="ECO:0000313" key="4">
    <source>
        <dbReference type="EMBL" id="NDV32001.1"/>
    </source>
</evidence>
<dbReference type="GO" id="GO:0008887">
    <property type="term" value="F:glycerate kinase activity"/>
    <property type="evidence" value="ECO:0007669"/>
    <property type="project" value="InterPro"/>
</dbReference>
<proteinExistence type="inferred from homology"/>
<dbReference type="Gene3D" id="3.40.1480.10">
    <property type="entry name" value="MOFRL domain"/>
    <property type="match status" value="1"/>
</dbReference>
<dbReference type="PANTHER" id="PTHR12227:SF0">
    <property type="entry name" value="GLYCERATE KINASE"/>
    <property type="match status" value="1"/>
</dbReference>
<dbReference type="SUPFAM" id="SSF82544">
    <property type="entry name" value="GckA/TtuD-like"/>
    <property type="match status" value="1"/>
</dbReference>
<dbReference type="InterPro" id="IPR025286">
    <property type="entry name" value="MOFRL_assoc_dom"/>
</dbReference>
<organism evidence="4">
    <name type="scientific">Arcella intermedia</name>
    <dbReference type="NCBI Taxonomy" id="1963864"/>
    <lineage>
        <taxon>Eukaryota</taxon>
        <taxon>Amoebozoa</taxon>
        <taxon>Tubulinea</taxon>
        <taxon>Elardia</taxon>
        <taxon>Arcellinida</taxon>
        <taxon>Sphaerothecina</taxon>
        <taxon>Arcellidae</taxon>
        <taxon>Arcella</taxon>
    </lineage>
</organism>
<name>A0A6B2L503_9EUKA</name>
<dbReference type="InterPro" id="IPR039760">
    <property type="entry name" value="MOFRL_protein"/>
</dbReference>
<dbReference type="InterPro" id="IPR007835">
    <property type="entry name" value="MOFRL"/>
</dbReference>
<dbReference type="Pfam" id="PF05161">
    <property type="entry name" value="MOFRL"/>
    <property type="match status" value="1"/>
</dbReference>
<comment type="similarity">
    <text evidence="1">Belongs to the glycerate kinase type-2 family.</text>
</comment>
<evidence type="ECO:0000256" key="1">
    <source>
        <dbReference type="ARBA" id="ARBA00005393"/>
    </source>
</evidence>
<feature type="domain" description="MOFRL" evidence="2">
    <location>
        <begin position="278"/>
        <end position="403"/>
    </location>
</feature>